<dbReference type="GO" id="GO:0004383">
    <property type="term" value="F:guanylate cyclase activity"/>
    <property type="evidence" value="ECO:0007669"/>
    <property type="project" value="TreeGrafter"/>
</dbReference>
<comment type="caution">
    <text evidence="3">The sequence shown here is derived from an EMBL/GenBank/DDBJ whole genome shotgun (WGS) entry which is preliminary data.</text>
</comment>
<dbReference type="CDD" id="cd07302">
    <property type="entry name" value="CHD"/>
    <property type="match status" value="1"/>
</dbReference>
<protein>
    <recommendedName>
        <fullName evidence="2">Guanylate cyclase domain-containing protein</fullName>
    </recommendedName>
</protein>
<accession>A0A1D1W221</accession>
<dbReference type="GO" id="GO:0070482">
    <property type="term" value="P:response to oxygen levels"/>
    <property type="evidence" value="ECO:0007669"/>
    <property type="project" value="TreeGrafter"/>
</dbReference>
<name>A0A1D1W221_RAMVA</name>
<evidence type="ECO:0000256" key="1">
    <source>
        <dbReference type="ARBA" id="ARBA00023239"/>
    </source>
</evidence>
<dbReference type="GO" id="GO:0019934">
    <property type="term" value="P:cGMP-mediated signaling"/>
    <property type="evidence" value="ECO:0007669"/>
    <property type="project" value="TreeGrafter"/>
</dbReference>
<dbReference type="Proteomes" id="UP000186922">
    <property type="component" value="Unassembled WGS sequence"/>
</dbReference>
<gene>
    <name evidence="3" type="primary">RvY_16195-1</name>
    <name evidence="3" type="synonym">RvY_16195.1</name>
    <name evidence="3" type="ORF">RvY_16195</name>
</gene>
<proteinExistence type="predicted"/>
<dbReference type="SUPFAM" id="SSF55073">
    <property type="entry name" value="Nucleotide cyclase"/>
    <property type="match status" value="1"/>
</dbReference>
<reference evidence="3 4" key="1">
    <citation type="journal article" date="2016" name="Nat. Commun.">
        <title>Extremotolerant tardigrade genome and improved radiotolerance of human cultured cells by tardigrade-unique protein.</title>
        <authorList>
            <person name="Hashimoto T."/>
            <person name="Horikawa D.D."/>
            <person name="Saito Y."/>
            <person name="Kuwahara H."/>
            <person name="Kozuka-Hata H."/>
            <person name="Shin-I T."/>
            <person name="Minakuchi Y."/>
            <person name="Ohishi K."/>
            <person name="Motoyama A."/>
            <person name="Aizu T."/>
            <person name="Enomoto A."/>
            <person name="Kondo K."/>
            <person name="Tanaka S."/>
            <person name="Hara Y."/>
            <person name="Koshikawa S."/>
            <person name="Sagara H."/>
            <person name="Miura T."/>
            <person name="Yokobori S."/>
            <person name="Miyagawa K."/>
            <person name="Suzuki Y."/>
            <person name="Kubo T."/>
            <person name="Oyama M."/>
            <person name="Kohara Y."/>
            <person name="Fujiyama A."/>
            <person name="Arakawa K."/>
            <person name="Katayama T."/>
            <person name="Toyoda A."/>
            <person name="Kunieda T."/>
        </authorList>
    </citation>
    <scope>NUCLEOTIDE SEQUENCE [LARGE SCALE GENOMIC DNA]</scope>
    <source>
        <strain evidence="3 4">YOKOZUNA-1</strain>
    </source>
</reference>
<dbReference type="PANTHER" id="PTHR45655">
    <property type="entry name" value="GUANYLATE CYCLASE SOLUBLE SUBUNIT BETA-2"/>
    <property type="match status" value="1"/>
</dbReference>
<dbReference type="PROSITE" id="PS50125">
    <property type="entry name" value="GUANYLATE_CYCLASE_2"/>
    <property type="match status" value="1"/>
</dbReference>
<keyword evidence="4" id="KW-1185">Reference proteome</keyword>
<dbReference type="STRING" id="947166.A0A1D1W221"/>
<evidence type="ECO:0000313" key="3">
    <source>
        <dbReference type="EMBL" id="GAV06168.1"/>
    </source>
</evidence>
<dbReference type="PANTHER" id="PTHR45655:SF13">
    <property type="entry name" value="SOLUBLE GUANYLATE CYCLASE GCY-32-RELATED"/>
    <property type="match status" value="1"/>
</dbReference>
<dbReference type="InterPro" id="IPR029787">
    <property type="entry name" value="Nucleotide_cyclase"/>
</dbReference>
<sequence length="221" mass="24571">MTPSVLKTLSNATEVIQSLDGLFAAVLHTVAMSPLTRMAQFQETTIVGCRLQVAIVLYRRKPGMFPQAMAGVPPSDENHACQAAKYALDLQQTLVEFVLSNKPDFRVRGRIALGSGSLVGGVMNTAIPRFFVYGDLVPFSLRLLSSMGEDGGIAIGQSTKDLLDRTEYVTEPRGRINFRDKSHTSYWLSGTKETLKQVFEVHNLQRNTIMRRPVFVKDIEH</sequence>
<evidence type="ECO:0000313" key="4">
    <source>
        <dbReference type="Proteomes" id="UP000186922"/>
    </source>
</evidence>
<dbReference type="Pfam" id="PF00211">
    <property type="entry name" value="Guanylate_cyc"/>
    <property type="match status" value="1"/>
</dbReference>
<keyword evidence="1" id="KW-0456">Lyase</keyword>
<dbReference type="AlphaFoldDB" id="A0A1D1W221"/>
<dbReference type="EMBL" id="BDGG01000013">
    <property type="protein sequence ID" value="GAV06168.1"/>
    <property type="molecule type" value="Genomic_DNA"/>
</dbReference>
<evidence type="ECO:0000259" key="2">
    <source>
        <dbReference type="PROSITE" id="PS50125"/>
    </source>
</evidence>
<organism evidence="3 4">
    <name type="scientific">Ramazzottius varieornatus</name>
    <name type="common">Water bear</name>
    <name type="synonym">Tardigrade</name>
    <dbReference type="NCBI Taxonomy" id="947166"/>
    <lineage>
        <taxon>Eukaryota</taxon>
        <taxon>Metazoa</taxon>
        <taxon>Ecdysozoa</taxon>
        <taxon>Tardigrada</taxon>
        <taxon>Eutardigrada</taxon>
        <taxon>Parachela</taxon>
        <taxon>Hypsibioidea</taxon>
        <taxon>Ramazzottiidae</taxon>
        <taxon>Ramazzottius</taxon>
    </lineage>
</organism>
<dbReference type="GO" id="GO:0008074">
    <property type="term" value="C:guanylate cyclase complex, soluble"/>
    <property type="evidence" value="ECO:0007669"/>
    <property type="project" value="TreeGrafter"/>
</dbReference>
<dbReference type="Gene3D" id="3.30.70.1230">
    <property type="entry name" value="Nucleotide cyclase"/>
    <property type="match status" value="1"/>
</dbReference>
<dbReference type="InterPro" id="IPR001054">
    <property type="entry name" value="A/G_cyclase"/>
</dbReference>
<feature type="domain" description="Guanylate cyclase" evidence="2">
    <location>
        <begin position="68"/>
        <end position="144"/>
    </location>
</feature>